<feature type="domain" description="DUF2428" evidence="2">
    <location>
        <begin position="658"/>
        <end position="918"/>
    </location>
</feature>
<reference evidence="3" key="2">
    <citation type="journal article" date="2015" name="Gigascience">
        <title>Reconstructing a comprehensive transcriptome assembly of a white-pupal translocated strain of the pest fruit fly Bactrocera cucurbitae.</title>
        <authorList>
            <person name="Sim S.B."/>
            <person name="Calla B."/>
            <person name="Hall B."/>
            <person name="DeRego T."/>
            <person name="Geib S.M."/>
        </authorList>
    </citation>
    <scope>NUCLEOTIDE SEQUENCE</scope>
</reference>
<dbReference type="Pfam" id="PF10350">
    <property type="entry name" value="DUF2428"/>
    <property type="match status" value="1"/>
</dbReference>
<sequence>MSVAIPDITKLPKCVKDISKSDEYIKYLPSIATKAKTKDEAECILQHIVAVIEYEILTRSQTGASSIANQVVLNTAYRAYFQLMQQHKLFETHLHALPKPKLLYNEECGFQLLYAVLLTDQSARTFDAEQLIIECTKALSDAINEDCGSILYILKVLNLLLSKFTKFSANIPLQQIYYCLQCNQYGMREESLNLFSNCCRQLEYAFENFQVILEFWPWSSRFKFYLISCILKTHNLMEYLNSAQHSPSEFFAGVRLSLSHKSILAASQHLVKALSAQNSDELLLLSTDILTRGTLKEIKNFHAHWYGRIEQKDRLFEFLQHQPEIVNFLENTIDGSIEQDYFRSTLIFSMFSRQIFDASKLHFFKISTELITNCFQFELETQMLVFKFIVDNLASFAIEDCLEFTAAFIKEHKCIENAQYRNEILGKIPAIVNYVAKTFSKLHDAGGITTLETSIQIFFKHIHLLIDDDIGSEIYQPKIFSLRLLDILLKSLYADNLEKNAKNCCLNQNKKLGYFLIEQKVFDFASVARALFKLLDDPLGYDDALELIMCLLQQIKFAEVDESVRLCKEFSRRCDVDECVLSTLYARVTVNCCKSTGNDETLTILLQYATNTLKEELEDFQKDPLLVCKTRNHLFGFINIIGEVVQGKNCLKAETQCEILDLLEKVLNLVLNLLNVCKADAMQAASNAASFQDMDESLEILVQKSAYKVDDGADHGEFRKFLLMSFWLSLKAACDLATEIGMRYVATIEQDSTDCQILKRCLDINVTVLTRCRHKGAIEAAGVSIGKLTKSITTHCAPTSVAYHLLDNCLELLFDNTKQVSVTRRGAGYSIMMLHIVKNEQQRTRPLLKRVMDRTIALLKNERDIDATNAEKFDRLEALLLHYLGVLVRDTELRDATAHYYNEILLVTLKRIEHPEWTEFNAALQLFGALIPKIVGQTLAKDFDAAAGNEHNDITYDEIIRKMPTACEYILNYFASKQDLNSDTRTTVLFLGFLSKVKHLPKQLGTHECSFLQRIRELMWQLLAHRCESVRKLAALCFVRAHDFRLELPQALIGICNILGNVKNENLFLGLVATLAEGIMRMQHESMHVNVEAYNVCMQQLRAALANLQLTHKYEPYTISKLLDILHLVGFDAQVRIVQELLRAPAVGDTAIGFDVWQQSADKFLCKS</sequence>
<proteinExistence type="inferred from homology"/>
<dbReference type="PANTHER" id="PTHR14387:SF0">
    <property type="entry name" value="DUF2428 DOMAIN-CONTAINING PROTEIN"/>
    <property type="match status" value="1"/>
</dbReference>
<comment type="similarity">
    <text evidence="1">Belongs to the THADA family.</text>
</comment>
<evidence type="ECO:0000313" key="3">
    <source>
        <dbReference type="EMBL" id="JAD04435.1"/>
    </source>
</evidence>
<dbReference type="GO" id="GO:0005829">
    <property type="term" value="C:cytosol"/>
    <property type="evidence" value="ECO:0007669"/>
    <property type="project" value="TreeGrafter"/>
</dbReference>
<dbReference type="PANTHER" id="PTHR14387">
    <property type="entry name" value="THADA/DEATH RECEPTOR INTERACTING PROTEIN"/>
    <property type="match status" value="1"/>
</dbReference>
<dbReference type="InterPro" id="IPR051954">
    <property type="entry name" value="tRNA_methyltransferase_THADA"/>
</dbReference>
<evidence type="ECO:0000256" key="1">
    <source>
        <dbReference type="ARBA" id="ARBA00010409"/>
    </source>
</evidence>
<dbReference type="EMBL" id="GBXI01009344">
    <property type="protein sequence ID" value="JAD04948.1"/>
    <property type="molecule type" value="Transcribed_RNA"/>
</dbReference>
<evidence type="ECO:0000313" key="4">
    <source>
        <dbReference type="EMBL" id="JAD04948.1"/>
    </source>
</evidence>
<reference evidence="3" key="1">
    <citation type="submission" date="2014-11" db="EMBL/GenBank/DDBJ databases">
        <authorList>
            <person name="Geib S."/>
        </authorList>
    </citation>
    <scope>NUCLEOTIDE SEQUENCE</scope>
</reference>
<name>A0A0A1X0Z3_ZEUCU</name>
<dbReference type="SUPFAM" id="SSF48371">
    <property type="entry name" value="ARM repeat"/>
    <property type="match status" value="1"/>
</dbReference>
<dbReference type="InterPro" id="IPR019442">
    <property type="entry name" value="THADA/TRM732_DUF2428"/>
</dbReference>
<evidence type="ECO:0000259" key="2">
    <source>
        <dbReference type="Pfam" id="PF10350"/>
    </source>
</evidence>
<dbReference type="AlphaFoldDB" id="A0A0A1X0Z3"/>
<gene>
    <name evidence="3" type="primary">THADA_3</name>
    <name evidence="4" type="synonym">THADA_1</name>
    <name evidence="3" type="ORF">g.50783</name>
    <name evidence="4" type="ORF">g.50786</name>
</gene>
<accession>A0A0A1X0Z3</accession>
<dbReference type="EMBL" id="GBXI01009857">
    <property type="protein sequence ID" value="JAD04435.1"/>
    <property type="molecule type" value="Transcribed_RNA"/>
</dbReference>
<dbReference type="InterPro" id="IPR016024">
    <property type="entry name" value="ARM-type_fold"/>
</dbReference>
<organism evidence="3">
    <name type="scientific">Zeugodacus cucurbitae</name>
    <name type="common">Melon fruit fly</name>
    <name type="synonym">Bactrocera cucurbitae</name>
    <dbReference type="NCBI Taxonomy" id="28588"/>
    <lineage>
        <taxon>Eukaryota</taxon>
        <taxon>Metazoa</taxon>
        <taxon>Ecdysozoa</taxon>
        <taxon>Arthropoda</taxon>
        <taxon>Hexapoda</taxon>
        <taxon>Insecta</taxon>
        <taxon>Pterygota</taxon>
        <taxon>Neoptera</taxon>
        <taxon>Endopterygota</taxon>
        <taxon>Diptera</taxon>
        <taxon>Brachycera</taxon>
        <taxon>Muscomorpha</taxon>
        <taxon>Tephritoidea</taxon>
        <taxon>Tephritidae</taxon>
        <taxon>Zeugodacus</taxon>
        <taxon>Zeugodacus</taxon>
    </lineage>
</organism>
<dbReference type="GO" id="GO:0030488">
    <property type="term" value="P:tRNA methylation"/>
    <property type="evidence" value="ECO:0007669"/>
    <property type="project" value="TreeGrafter"/>
</dbReference>
<protein>
    <submittedName>
        <fullName evidence="3">Thyroid adenoma-associated protein</fullName>
    </submittedName>
</protein>